<dbReference type="InterPro" id="IPR012347">
    <property type="entry name" value="Ferritin-like"/>
</dbReference>
<dbReference type="InterPro" id="IPR012452">
    <property type="entry name" value="DUF1657"/>
</dbReference>
<evidence type="ECO:0000313" key="1">
    <source>
        <dbReference type="EMBL" id="MBB6216062.1"/>
    </source>
</evidence>
<dbReference type="Proteomes" id="UP000579281">
    <property type="component" value="Unassembled WGS sequence"/>
</dbReference>
<proteinExistence type="predicted"/>
<accession>A0A841KYT3</accession>
<sequence>MTVQSDLQKAIASCEAAKGSYSMMAESTEDQQAKQMFNGMKSDIDRHLQFLNDRLDYLSQNNQLNKQQ</sequence>
<name>A0A841KYT3_9FIRM</name>
<evidence type="ECO:0000313" key="2">
    <source>
        <dbReference type="Proteomes" id="UP000579281"/>
    </source>
</evidence>
<reference evidence="1 2" key="1">
    <citation type="submission" date="2020-08" db="EMBL/GenBank/DDBJ databases">
        <title>Genomic Encyclopedia of Type Strains, Phase IV (KMG-IV): sequencing the most valuable type-strain genomes for metagenomic binning, comparative biology and taxonomic classification.</title>
        <authorList>
            <person name="Goeker M."/>
        </authorList>
    </citation>
    <scope>NUCLEOTIDE SEQUENCE [LARGE SCALE GENOMIC DNA]</scope>
    <source>
        <strain evidence="1 2">DSM 103526</strain>
    </source>
</reference>
<dbReference type="AlphaFoldDB" id="A0A841KYT3"/>
<comment type="caution">
    <text evidence="1">The sequence shown here is derived from an EMBL/GenBank/DDBJ whole genome shotgun (WGS) entry which is preliminary data.</text>
</comment>
<dbReference type="EMBL" id="JACHEN010000012">
    <property type="protein sequence ID" value="MBB6216062.1"/>
    <property type="molecule type" value="Genomic_DNA"/>
</dbReference>
<organism evidence="1 2">
    <name type="scientific">Anaerosolibacter carboniphilus</name>
    <dbReference type="NCBI Taxonomy" id="1417629"/>
    <lineage>
        <taxon>Bacteria</taxon>
        <taxon>Bacillati</taxon>
        <taxon>Bacillota</taxon>
        <taxon>Clostridia</taxon>
        <taxon>Peptostreptococcales</taxon>
        <taxon>Thermotaleaceae</taxon>
        <taxon>Anaerosolibacter</taxon>
    </lineage>
</organism>
<dbReference type="Pfam" id="PF07870">
    <property type="entry name" value="DUF1657"/>
    <property type="match status" value="1"/>
</dbReference>
<dbReference type="Gene3D" id="1.20.1260.10">
    <property type="match status" value="1"/>
</dbReference>
<protein>
    <submittedName>
        <fullName evidence="1">Rubrerythrin</fullName>
    </submittedName>
</protein>
<gene>
    <name evidence="1" type="ORF">HNQ80_002161</name>
</gene>
<keyword evidence="2" id="KW-1185">Reference proteome</keyword>